<comment type="caution">
    <text evidence="3">The sequence shown here is derived from an EMBL/GenBank/DDBJ whole genome shotgun (WGS) entry which is preliminary data.</text>
</comment>
<reference evidence="3 4" key="2">
    <citation type="submission" date="2016-08" db="EMBL/GenBank/DDBJ databases">
        <title>Pervasive Adenine N6-methylation of Active Genes in Fungi.</title>
        <authorList>
            <consortium name="DOE Joint Genome Institute"/>
            <person name="Mondo S.J."/>
            <person name="Dannebaum R.O."/>
            <person name="Kuo R.C."/>
            <person name="Labutti K."/>
            <person name="Haridas S."/>
            <person name="Kuo A."/>
            <person name="Salamov A."/>
            <person name="Ahrendt S.R."/>
            <person name="Lipzen A."/>
            <person name="Sullivan W."/>
            <person name="Andreopoulos W.B."/>
            <person name="Clum A."/>
            <person name="Lindquist E."/>
            <person name="Daum C."/>
            <person name="Ramamoorthy G.K."/>
            <person name="Gryganskyi A."/>
            <person name="Culley D."/>
            <person name="Magnuson J.K."/>
            <person name="James T.Y."/>
            <person name="O'Malley M.A."/>
            <person name="Stajich J.E."/>
            <person name="Spatafora J.W."/>
            <person name="Visel A."/>
            <person name="Grigoriev I.V."/>
        </authorList>
    </citation>
    <scope>NUCLEOTIDE SEQUENCE [LARGE SCALE GENOMIC DNA]</scope>
    <source>
        <strain evidence="3 4">S4</strain>
    </source>
</reference>
<keyword evidence="1" id="KW-0175">Coiled coil</keyword>
<evidence type="ECO:0000313" key="3">
    <source>
        <dbReference type="EMBL" id="ORX84698.1"/>
    </source>
</evidence>
<dbReference type="OrthoDB" id="2121319at2759"/>
<dbReference type="PANTHER" id="PTHR38120">
    <property type="entry name" value="EXPRESSED PROTEIN"/>
    <property type="match status" value="1"/>
</dbReference>
<protein>
    <submittedName>
        <fullName evidence="3">Uncharacterized protein</fullName>
    </submittedName>
</protein>
<feature type="compositionally biased region" description="Polar residues" evidence="2">
    <location>
        <begin position="253"/>
        <end position="268"/>
    </location>
</feature>
<evidence type="ECO:0000256" key="2">
    <source>
        <dbReference type="SAM" id="MobiDB-lite"/>
    </source>
</evidence>
<dbReference type="PANTHER" id="PTHR38120:SF1">
    <property type="entry name" value="M PROTEIN, SEROTYPE 2.1"/>
    <property type="match status" value="1"/>
</dbReference>
<feature type="coiled-coil region" evidence="1">
    <location>
        <begin position="21"/>
        <end position="233"/>
    </location>
</feature>
<proteinExistence type="predicted"/>
<keyword evidence="4" id="KW-1185">Reference proteome</keyword>
<name>A0A1Y1XG14_9FUNG</name>
<dbReference type="STRING" id="1754192.A0A1Y1XG14"/>
<dbReference type="Proteomes" id="UP000193944">
    <property type="component" value="Unassembled WGS sequence"/>
</dbReference>
<evidence type="ECO:0000256" key="1">
    <source>
        <dbReference type="SAM" id="Coils"/>
    </source>
</evidence>
<reference evidence="3 4" key="1">
    <citation type="submission" date="2016-08" db="EMBL/GenBank/DDBJ databases">
        <title>A Parts List for Fungal Cellulosomes Revealed by Comparative Genomics.</title>
        <authorList>
            <consortium name="DOE Joint Genome Institute"/>
            <person name="Haitjema C.H."/>
            <person name="Gilmore S.P."/>
            <person name="Henske J.K."/>
            <person name="Solomon K.V."/>
            <person name="De Groot R."/>
            <person name="Kuo A."/>
            <person name="Mondo S.J."/>
            <person name="Salamov A.A."/>
            <person name="Labutti K."/>
            <person name="Zhao Z."/>
            <person name="Chiniquy J."/>
            <person name="Barry K."/>
            <person name="Brewer H.M."/>
            <person name="Purvine S.O."/>
            <person name="Wright A.T."/>
            <person name="Boxma B."/>
            <person name="Van Alen T."/>
            <person name="Hackstein J.H."/>
            <person name="Baker S.E."/>
            <person name="Grigoriev I.V."/>
            <person name="O'Malley M.A."/>
        </authorList>
    </citation>
    <scope>NUCLEOTIDE SEQUENCE [LARGE SCALE GENOMIC DNA]</scope>
    <source>
        <strain evidence="3 4">S4</strain>
    </source>
</reference>
<organism evidence="3 4">
    <name type="scientific">Anaeromyces robustus</name>
    <dbReference type="NCBI Taxonomy" id="1754192"/>
    <lineage>
        <taxon>Eukaryota</taxon>
        <taxon>Fungi</taxon>
        <taxon>Fungi incertae sedis</taxon>
        <taxon>Chytridiomycota</taxon>
        <taxon>Chytridiomycota incertae sedis</taxon>
        <taxon>Neocallimastigomycetes</taxon>
        <taxon>Neocallimastigales</taxon>
        <taxon>Neocallimastigaceae</taxon>
        <taxon>Anaeromyces</taxon>
    </lineage>
</organism>
<accession>A0A1Y1XG14</accession>
<gene>
    <name evidence="3" type="ORF">BCR32DRAFT_242358</name>
</gene>
<dbReference type="AlphaFoldDB" id="A0A1Y1XG14"/>
<evidence type="ECO:0000313" key="4">
    <source>
        <dbReference type="Proteomes" id="UP000193944"/>
    </source>
</evidence>
<dbReference type="EMBL" id="MCFG01000047">
    <property type="protein sequence ID" value="ORX84698.1"/>
    <property type="molecule type" value="Genomic_DNA"/>
</dbReference>
<sequence length="369" mass="43413">MVTIELNNLDNLDSADIKIGVKALIEELQKVQEDNKELVEELEKLQEENKEKFNTSENEIMKLRDDYAKLELKYSNQKDDINILTRENNHLNRIKDNLEEKIDKLNKNMTSQQKEWLNKEKNLLSDIRESKSDNRELKRKSLYLDMQLQEAISELPEKSDINGLKTRINQHEKTINELNDELEIAKNYLDQKNNKEKELTKEVEELKNLIRELEEANTNLTEENESYQILLQEKTLSGELLQHPLLQENINEKNTVSDVSTNDSNASEQSKDTTLCDELTEIQNLSVFDKDPRIVKYEKEIKNQKEQNQALTLYLRNVIQKMMSDPHLEEVEDSYSLSIKHEAPKARRHNRSQSYFQTQISKFFSSNAK</sequence>
<feature type="region of interest" description="Disordered" evidence="2">
    <location>
        <begin position="253"/>
        <end position="272"/>
    </location>
</feature>